<feature type="repeat" description="TPR" evidence="4">
    <location>
        <begin position="209"/>
        <end position="242"/>
    </location>
</feature>
<dbReference type="InterPro" id="IPR004358">
    <property type="entry name" value="Sig_transdc_His_kin-like_C"/>
</dbReference>
<dbReference type="InterPro" id="IPR036890">
    <property type="entry name" value="HATPase_C_sf"/>
</dbReference>
<keyword evidence="6" id="KW-0812">Transmembrane</keyword>
<dbReference type="Pfam" id="PF13424">
    <property type="entry name" value="TPR_12"/>
    <property type="match status" value="1"/>
</dbReference>
<dbReference type="CDD" id="cd00082">
    <property type="entry name" value="HisKA"/>
    <property type="match status" value="1"/>
</dbReference>
<dbReference type="InterPro" id="IPR019734">
    <property type="entry name" value="TPR_rpt"/>
</dbReference>
<keyword evidence="6" id="KW-1133">Transmembrane helix</keyword>
<dbReference type="Pfam" id="PF02518">
    <property type="entry name" value="HATPase_c"/>
    <property type="match status" value="1"/>
</dbReference>
<dbReference type="SUPFAM" id="SSF47384">
    <property type="entry name" value="Homodimeric domain of signal transducing histidine kinase"/>
    <property type="match status" value="1"/>
</dbReference>
<gene>
    <name evidence="9" type="ORF">G8759_14105</name>
</gene>
<dbReference type="Pfam" id="PF13181">
    <property type="entry name" value="TPR_8"/>
    <property type="match status" value="1"/>
</dbReference>
<keyword evidence="9" id="KW-0418">Kinase</keyword>
<dbReference type="Gene3D" id="1.10.287.130">
    <property type="match status" value="1"/>
</dbReference>
<dbReference type="Gene3D" id="1.25.40.10">
    <property type="entry name" value="Tetratricopeptide repeat domain"/>
    <property type="match status" value="1"/>
</dbReference>
<dbReference type="SMART" id="SM00388">
    <property type="entry name" value="HisKA"/>
    <property type="match status" value="1"/>
</dbReference>
<dbReference type="PROSITE" id="PS50005">
    <property type="entry name" value="TPR"/>
    <property type="match status" value="4"/>
</dbReference>
<dbReference type="InterPro" id="IPR011990">
    <property type="entry name" value="TPR-like_helical_dom_sf"/>
</dbReference>
<evidence type="ECO:0000256" key="6">
    <source>
        <dbReference type="SAM" id="Phobius"/>
    </source>
</evidence>
<sequence length="698" mass="77716">MPRFLLIWLLYSITGSPSFAQPKTRQARLDSLLAELPRAKPDTNRVNLLMDISYAYYAYDNMNFNEGISYANLALTLARQLTWKIGMADAYYLLGNIYATKSDNPSALTAYLKGLKIAEEKKDKYLIASITGSIGLIYTRLANYPQALAYYKKALKGHQELGDKAAVAHWLSGIGGVYNQQGEYAKALDYQLKSLKLNETMGFRGASKESHLNSVGQAYLNVTDYPKALAYLQNGLKLSKANGTNYILVSSYKNLSKLYLKIAIDSNATPLTTLLKSSKFTALQKAKVYADSAVGLAKEQNDLYVLYTAYQTRSQIQEVLGEPVAAFASFKDFIKTKDMVISQQNTNQLAVATLQYEFDKKETAFKFEQQLTATQLQNQAQQRTYLLSGVGLLLVLLGFIVYGYTQKQKANTVLQRQKEEINQKSNQLEQSLAELKATQTQLIQKEKMASLGELTAGIAHEIQNPLNFVNNFSEVSAELVTELEEEQLKHDRDTELEAEILVDLKQNLQKINHHGGRASAIVRGMLEHARSSTGEKRFTDLNALADEYLKLAYHGLKAKDKEFNAELITDFLPDLSKLEVIPQEIGRVLLNLYNNAFYAVKEKQTKTPSDYQPTVTVSTTQRNGYTEIRVSDNGVGMPESVKAKIFQPFFTTKPTGEGTGLGLSLSYDIVTKGHGGSLTVESLEGESTAFVIQLPTLS</sequence>
<feature type="repeat" description="TPR" evidence="4">
    <location>
        <begin position="168"/>
        <end position="201"/>
    </location>
</feature>
<keyword evidence="9" id="KW-0808">Transferase</keyword>
<evidence type="ECO:0000313" key="10">
    <source>
        <dbReference type="Proteomes" id="UP000501802"/>
    </source>
</evidence>
<feature type="chain" id="PRO_5026213504" description="histidine kinase" evidence="7">
    <location>
        <begin position="21"/>
        <end position="698"/>
    </location>
</feature>
<dbReference type="InterPro" id="IPR005467">
    <property type="entry name" value="His_kinase_dom"/>
</dbReference>
<dbReference type="PROSITE" id="PS50109">
    <property type="entry name" value="HIS_KIN"/>
    <property type="match status" value="1"/>
</dbReference>
<name>A0A6G9AN91_9BACT</name>
<keyword evidence="6" id="KW-0472">Membrane</keyword>
<feature type="domain" description="Histidine kinase" evidence="8">
    <location>
        <begin position="457"/>
        <end position="698"/>
    </location>
</feature>
<evidence type="ECO:0000256" key="1">
    <source>
        <dbReference type="ARBA" id="ARBA00000085"/>
    </source>
</evidence>
<keyword evidence="3" id="KW-0597">Phosphoprotein</keyword>
<dbReference type="AlphaFoldDB" id="A0A6G9AN91"/>
<keyword evidence="7" id="KW-0732">Signal</keyword>
<feature type="signal peptide" evidence="7">
    <location>
        <begin position="1"/>
        <end position="20"/>
    </location>
</feature>
<feature type="repeat" description="TPR" evidence="4">
    <location>
        <begin position="88"/>
        <end position="121"/>
    </location>
</feature>
<evidence type="ECO:0000256" key="7">
    <source>
        <dbReference type="SAM" id="SignalP"/>
    </source>
</evidence>
<evidence type="ECO:0000256" key="5">
    <source>
        <dbReference type="SAM" id="Coils"/>
    </source>
</evidence>
<reference evidence="9 10" key="1">
    <citation type="submission" date="2020-03" db="EMBL/GenBank/DDBJ databases">
        <authorList>
            <person name="Kim M.K."/>
        </authorList>
    </citation>
    <scope>NUCLEOTIDE SEQUENCE [LARGE SCALE GENOMIC DNA]</scope>
    <source>
        <strain evidence="9 10">BT328</strain>
    </source>
</reference>
<dbReference type="SMART" id="SM00028">
    <property type="entry name" value="TPR"/>
    <property type="match status" value="4"/>
</dbReference>
<dbReference type="Gene3D" id="3.30.565.10">
    <property type="entry name" value="Histidine kinase-like ATPase, C-terminal domain"/>
    <property type="match status" value="1"/>
</dbReference>
<dbReference type="InterPro" id="IPR003661">
    <property type="entry name" value="HisK_dim/P_dom"/>
</dbReference>
<comment type="catalytic activity">
    <reaction evidence="1">
        <text>ATP + protein L-histidine = ADP + protein N-phospho-L-histidine.</text>
        <dbReference type="EC" id="2.7.13.3"/>
    </reaction>
</comment>
<dbReference type="PANTHER" id="PTHR43065">
    <property type="entry name" value="SENSOR HISTIDINE KINASE"/>
    <property type="match status" value="1"/>
</dbReference>
<protein>
    <recommendedName>
        <fullName evidence="2">histidine kinase</fullName>
        <ecNumber evidence="2">2.7.13.3</ecNumber>
    </recommendedName>
</protein>
<dbReference type="RefSeq" id="WP_167208969.1">
    <property type="nucleotide sequence ID" value="NZ_CP050063.1"/>
</dbReference>
<dbReference type="SUPFAM" id="SSF55874">
    <property type="entry name" value="ATPase domain of HSP90 chaperone/DNA topoisomerase II/histidine kinase"/>
    <property type="match status" value="1"/>
</dbReference>
<evidence type="ECO:0000256" key="2">
    <source>
        <dbReference type="ARBA" id="ARBA00012438"/>
    </source>
</evidence>
<organism evidence="9 10">
    <name type="scientific">Spirosoma aureum</name>
    <dbReference type="NCBI Taxonomy" id="2692134"/>
    <lineage>
        <taxon>Bacteria</taxon>
        <taxon>Pseudomonadati</taxon>
        <taxon>Bacteroidota</taxon>
        <taxon>Cytophagia</taxon>
        <taxon>Cytophagales</taxon>
        <taxon>Cytophagaceae</taxon>
        <taxon>Spirosoma</taxon>
    </lineage>
</organism>
<feature type="transmembrane region" description="Helical" evidence="6">
    <location>
        <begin position="385"/>
        <end position="405"/>
    </location>
</feature>
<dbReference type="InterPro" id="IPR036097">
    <property type="entry name" value="HisK_dim/P_sf"/>
</dbReference>
<keyword evidence="4" id="KW-0802">TPR repeat</keyword>
<dbReference type="PANTHER" id="PTHR43065:SF42">
    <property type="entry name" value="TWO-COMPONENT SENSOR PPRA"/>
    <property type="match status" value="1"/>
</dbReference>
<evidence type="ECO:0000256" key="4">
    <source>
        <dbReference type="PROSITE-ProRule" id="PRU00339"/>
    </source>
</evidence>
<dbReference type="GO" id="GO:0000155">
    <property type="term" value="F:phosphorelay sensor kinase activity"/>
    <property type="evidence" value="ECO:0007669"/>
    <property type="project" value="InterPro"/>
</dbReference>
<dbReference type="SMART" id="SM00387">
    <property type="entry name" value="HATPase_c"/>
    <property type="match status" value="1"/>
</dbReference>
<proteinExistence type="predicted"/>
<accession>A0A6G9AN91</accession>
<dbReference type="SUPFAM" id="SSF48452">
    <property type="entry name" value="TPR-like"/>
    <property type="match status" value="1"/>
</dbReference>
<evidence type="ECO:0000313" key="9">
    <source>
        <dbReference type="EMBL" id="QIP13673.1"/>
    </source>
</evidence>
<dbReference type="Proteomes" id="UP000501802">
    <property type="component" value="Chromosome"/>
</dbReference>
<dbReference type="EMBL" id="CP050063">
    <property type="protein sequence ID" value="QIP13673.1"/>
    <property type="molecule type" value="Genomic_DNA"/>
</dbReference>
<feature type="repeat" description="TPR" evidence="4">
    <location>
        <begin position="128"/>
        <end position="161"/>
    </location>
</feature>
<dbReference type="InterPro" id="IPR003594">
    <property type="entry name" value="HATPase_dom"/>
</dbReference>
<evidence type="ECO:0000256" key="3">
    <source>
        <dbReference type="ARBA" id="ARBA00022553"/>
    </source>
</evidence>
<keyword evidence="10" id="KW-1185">Reference proteome</keyword>
<keyword evidence="5" id="KW-0175">Coiled coil</keyword>
<dbReference type="EC" id="2.7.13.3" evidence="2"/>
<feature type="coiled-coil region" evidence="5">
    <location>
        <begin position="404"/>
        <end position="445"/>
    </location>
</feature>
<evidence type="ECO:0000259" key="8">
    <source>
        <dbReference type="PROSITE" id="PS50109"/>
    </source>
</evidence>
<dbReference type="KEGG" id="spib:G8759_14105"/>
<dbReference type="PRINTS" id="PR00344">
    <property type="entry name" value="BCTRLSENSOR"/>
</dbReference>